<reference evidence="2" key="1">
    <citation type="submission" date="2024-07" db="EMBL/GenBank/DDBJ databases">
        <title>Two chromosome-level genome assemblies of Korean endemic species Abeliophyllum distichum and Forsythia ovata (Oleaceae).</title>
        <authorList>
            <person name="Jang H."/>
        </authorList>
    </citation>
    <scope>NUCLEOTIDE SEQUENCE [LARGE SCALE GENOMIC DNA]</scope>
</reference>
<dbReference type="EMBL" id="JBFOLK010000006">
    <property type="protein sequence ID" value="KAL2505779.1"/>
    <property type="molecule type" value="Genomic_DNA"/>
</dbReference>
<dbReference type="AlphaFoldDB" id="A0ABD1SZ87"/>
<keyword evidence="2" id="KW-1185">Reference proteome</keyword>
<proteinExistence type="predicted"/>
<evidence type="ECO:0000313" key="2">
    <source>
        <dbReference type="Proteomes" id="UP001604336"/>
    </source>
</evidence>
<gene>
    <name evidence="1" type="ORF">Adt_21400</name>
</gene>
<organism evidence="1 2">
    <name type="scientific">Abeliophyllum distichum</name>
    <dbReference type="NCBI Taxonomy" id="126358"/>
    <lineage>
        <taxon>Eukaryota</taxon>
        <taxon>Viridiplantae</taxon>
        <taxon>Streptophyta</taxon>
        <taxon>Embryophyta</taxon>
        <taxon>Tracheophyta</taxon>
        <taxon>Spermatophyta</taxon>
        <taxon>Magnoliopsida</taxon>
        <taxon>eudicotyledons</taxon>
        <taxon>Gunneridae</taxon>
        <taxon>Pentapetalae</taxon>
        <taxon>asterids</taxon>
        <taxon>lamiids</taxon>
        <taxon>Lamiales</taxon>
        <taxon>Oleaceae</taxon>
        <taxon>Forsythieae</taxon>
        <taxon>Abeliophyllum</taxon>
    </lineage>
</organism>
<name>A0ABD1SZ87_9LAMI</name>
<protein>
    <submittedName>
        <fullName evidence="1">Uncharacterized protein</fullName>
    </submittedName>
</protein>
<dbReference type="Proteomes" id="UP001604336">
    <property type="component" value="Unassembled WGS sequence"/>
</dbReference>
<evidence type="ECO:0000313" key="1">
    <source>
        <dbReference type="EMBL" id="KAL2505779.1"/>
    </source>
</evidence>
<comment type="caution">
    <text evidence="1">The sequence shown here is derived from an EMBL/GenBank/DDBJ whole genome shotgun (WGS) entry which is preliminary data.</text>
</comment>
<accession>A0ABD1SZ87</accession>
<sequence length="250" mass="28803">MHRIGCCRRKRCGTSAFPSSPCVPYPIATATGDIFVFNSISDLSIESSGQSNSLIPDENFHHEEPLENNVPIPNHNNLIPVDVVDQFRRLNQEREVELFARIRLLENRLIEGLPPQLNLGEYEALVRGFLDDTLTIRHYSTTISNELFEIGVYELKADLLDQLFNLLMKETTDRLNQILTESPFPERAIRTEALEFIVDFLNQLNLNDPTSNFDKGVLNHTLRYWLQDVQQNGHQSAFYLRFLEHFKGSI</sequence>